<dbReference type="PRINTS" id="PR00411">
    <property type="entry name" value="PNDRDTASEI"/>
</dbReference>
<dbReference type="InterPro" id="IPR045024">
    <property type="entry name" value="NDH-2"/>
</dbReference>
<dbReference type="EMBL" id="BA000021">
    <property type="protein sequence ID" value="BAC24244.1"/>
    <property type="molecule type" value="Genomic_DNA"/>
</dbReference>
<organism evidence="7 8">
    <name type="scientific">Wigglesworthia glossinidia brevipalpis</name>
    <dbReference type="NCBI Taxonomy" id="36870"/>
    <lineage>
        <taxon>Bacteria</taxon>
        <taxon>Pseudomonadati</taxon>
        <taxon>Pseudomonadota</taxon>
        <taxon>Gammaproteobacteria</taxon>
        <taxon>Enterobacterales</taxon>
        <taxon>Erwiniaceae</taxon>
        <taxon>Wigglesworthia</taxon>
    </lineage>
</organism>
<evidence type="ECO:0000256" key="5">
    <source>
        <dbReference type="ARBA" id="ARBA00023027"/>
    </source>
</evidence>
<comment type="similarity">
    <text evidence="1">Belongs to the NADH dehydrogenase family.</text>
</comment>
<dbReference type="STRING" id="36870.gene:10368576"/>
<dbReference type="Pfam" id="PF07992">
    <property type="entry name" value="Pyr_redox_2"/>
    <property type="match status" value="1"/>
</dbReference>
<sequence>MNKNKNLKKIIIVGGGAGGLELVTKLGNNLGKKKLAKIILVDNNYIHLWKPWLHKFASGSLNEGTNYISYISHARSNYFEFCIGKMIGIDRNRKIIILDDIFDENGKQVLCKREINYDILVISVGSKSNYFNIPGVKENCNFIDNIYQAKKFHKKMFNLFLKISIKPDENKKSNISIVGGGATGVELSAELINSIEELYKYGFQGLNKNLIEITLIEMGERILSSLPKRISNIVDSELKKIGIKIITNTAIIKCDANGLFTNNGSYIESDIMVWAAGIKSQKFNSSIDLETNNINQFIVKKTLQTTLDEKIFAIGDCSCFLLKTGEYVPPRAQAAHQMARCVYLNILFLIKNKKLNDYVYKDYGSLISLSKFKTVGSFMGNMTKNSIFIEGIIAKLAYVMLYRMHQISVNGCLKTSLMILSTGIENIISPKLKLH</sequence>
<name>Q8D3A3_WIGBR</name>
<proteinExistence type="inferred from homology"/>
<keyword evidence="4" id="KW-0560">Oxidoreductase</keyword>
<dbReference type="Gene3D" id="3.50.50.100">
    <property type="match status" value="1"/>
</dbReference>
<evidence type="ECO:0000313" key="7">
    <source>
        <dbReference type="EMBL" id="BAC24244.1"/>
    </source>
</evidence>
<dbReference type="InterPro" id="IPR036188">
    <property type="entry name" value="FAD/NAD-bd_sf"/>
</dbReference>
<dbReference type="SUPFAM" id="SSF51905">
    <property type="entry name" value="FAD/NAD(P)-binding domain"/>
    <property type="match status" value="2"/>
</dbReference>
<keyword evidence="5" id="KW-0520">NAD</keyword>
<keyword evidence="2" id="KW-0285">Flavoprotein</keyword>
<evidence type="ECO:0000313" key="8">
    <source>
        <dbReference type="Proteomes" id="UP000000562"/>
    </source>
</evidence>
<keyword evidence="3" id="KW-0274">FAD</keyword>
<dbReference type="KEGG" id="wbr:ndh"/>
<evidence type="ECO:0000256" key="3">
    <source>
        <dbReference type="ARBA" id="ARBA00022827"/>
    </source>
</evidence>
<dbReference type="PANTHER" id="PTHR43706:SF9">
    <property type="entry name" value="TYPE II NADH:QUINONE OXIDOREDUCTASE"/>
    <property type="match status" value="1"/>
</dbReference>
<dbReference type="GO" id="GO:0003954">
    <property type="term" value="F:NADH dehydrogenase activity"/>
    <property type="evidence" value="ECO:0007669"/>
    <property type="project" value="InterPro"/>
</dbReference>
<gene>
    <name evidence="7" type="primary">ndh</name>
</gene>
<dbReference type="Proteomes" id="UP000000562">
    <property type="component" value="Chromosome"/>
</dbReference>
<keyword evidence="8" id="KW-1185">Reference proteome</keyword>
<dbReference type="GO" id="GO:0008137">
    <property type="term" value="F:NADH dehydrogenase (ubiquinone) activity"/>
    <property type="evidence" value="ECO:0007669"/>
    <property type="project" value="TreeGrafter"/>
</dbReference>
<dbReference type="PRINTS" id="PR00368">
    <property type="entry name" value="FADPNR"/>
</dbReference>
<dbReference type="eggNOG" id="COG1252">
    <property type="taxonomic scope" value="Bacteria"/>
</dbReference>
<dbReference type="OrthoDB" id="9781621at2"/>
<reference evidence="7 8" key="1">
    <citation type="journal article" date="2002" name="Nat. Genet.">
        <title>Genome sequence of the endocellular obligate symbiont of tsetse flies, Wigglesworthia glossinidia.</title>
        <authorList>
            <person name="Akman L."/>
            <person name="Yamashita A."/>
            <person name="Watanabe H."/>
            <person name="Oshima K."/>
            <person name="Shiba T."/>
            <person name="Hattori M."/>
            <person name="Aksoy S."/>
        </authorList>
    </citation>
    <scope>NUCLEOTIDE SEQUENCE [LARGE SCALE GENOMIC DNA]</scope>
</reference>
<feature type="domain" description="FAD/NAD(P)-binding" evidence="6">
    <location>
        <begin position="9"/>
        <end position="339"/>
    </location>
</feature>
<evidence type="ECO:0000256" key="1">
    <source>
        <dbReference type="ARBA" id="ARBA00005272"/>
    </source>
</evidence>
<accession>Q8D3A3</accession>
<evidence type="ECO:0000256" key="4">
    <source>
        <dbReference type="ARBA" id="ARBA00023002"/>
    </source>
</evidence>
<protein>
    <submittedName>
        <fullName evidence="7">Ndh protein</fullName>
    </submittedName>
</protein>
<dbReference type="AlphaFoldDB" id="Q8D3A3"/>
<dbReference type="PANTHER" id="PTHR43706">
    <property type="entry name" value="NADH DEHYDROGENASE"/>
    <property type="match status" value="1"/>
</dbReference>
<dbReference type="HOGENOM" id="CLU_021377_7_0_6"/>
<evidence type="ECO:0000256" key="2">
    <source>
        <dbReference type="ARBA" id="ARBA00022630"/>
    </source>
</evidence>
<evidence type="ECO:0000259" key="6">
    <source>
        <dbReference type="Pfam" id="PF07992"/>
    </source>
</evidence>
<dbReference type="InterPro" id="IPR023753">
    <property type="entry name" value="FAD/NAD-binding_dom"/>
</dbReference>